<accession>A0A2S8BAK8</accession>
<proteinExistence type="predicted"/>
<reference evidence="2" key="1">
    <citation type="submission" date="2017-11" db="EMBL/GenBank/DDBJ databases">
        <title>The complete genome sequence of Sphingopyxis pomeranensis sp. nov. strain WS5A3p.</title>
        <authorList>
            <person name="Kaminski M.A."/>
        </authorList>
    </citation>
    <scope>NUCLEOTIDE SEQUENCE [LARGE SCALE GENOMIC DNA]</scope>
    <source>
        <strain evidence="2">WS5A3p</strain>
    </source>
</reference>
<dbReference type="EMBL" id="PHFW01000001">
    <property type="protein sequence ID" value="PQM29387.1"/>
    <property type="molecule type" value="Genomic_DNA"/>
</dbReference>
<dbReference type="OrthoDB" id="8482241at2"/>
<gene>
    <name evidence="1" type="ORF">CVO77_00155</name>
</gene>
<dbReference type="Proteomes" id="UP000238954">
    <property type="component" value="Chromosome"/>
</dbReference>
<protein>
    <submittedName>
        <fullName evidence="1">Uncharacterized protein</fullName>
    </submittedName>
</protein>
<sequence length="275" mass="30219">MTDKATDVTVTQADKALTAEILGFLDWEDATDYRVSGAVDRDRERIVRLVSAHRTASEQPASGETIDPDDLGRLDNAIDFANAIAGFSLASLADDLWNLRNLLAPFPKGHRHHPDELDAPSIEEAAQAVIASANDYYTARNGKRMGIEGDDGEKCWIVPFDQFEDLRRALSTTSEAPEAGRLREALEAMLDQFDADEFGSEGQMQACSKARAALTPSALSGEPVQKMHELPRDLGARAIELLREYYDAEEIDDVDARSSELGACRFSVRAFLKGE</sequence>
<organism evidence="1 2">
    <name type="scientific">Sphingopyxis lindanitolerans</name>
    <dbReference type="NCBI Taxonomy" id="2054227"/>
    <lineage>
        <taxon>Bacteria</taxon>
        <taxon>Pseudomonadati</taxon>
        <taxon>Pseudomonadota</taxon>
        <taxon>Alphaproteobacteria</taxon>
        <taxon>Sphingomonadales</taxon>
        <taxon>Sphingomonadaceae</taxon>
        <taxon>Sphingopyxis</taxon>
    </lineage>
</organism>
<keyword evidence="2" id="KW-1185">Reference proteome</keyword>
<name>A0A2S8BAK8_9SPHN</name>
<dbReference type="AlphaFoldDB" id="A0A2S8BAK8"/>
<dbReference type="RefSeq" id="WP_105997345.1">
    <property type="nucleotide sequence ID" value="NZ_CM009578.1"/>
</dbReference>
<comment type="caution">
    <text evidence="1">The sequence shown here is derived from an EMBL/GenBank/DDBJ whole genome shotgun (WGS) entry which is preliminary data.</text>
</comment>
<evidence type="ECO:0000313" key="1">
    <source>
        <dbReference type="EMBL" id="PQM29387.1"/>
    </source>
</evidence>
<evidence type="ECO:0000313" key="2">
    <source>
        <dbReference type="Proteomes" id="UP000238954"/>
    </source>
</evidence>